<accession>A0A3D8VTJ5</accession>
<reference evidence="2 3" key="1">
    <citation type="submission" date="2018-08" db="EMBL/GenBank/DDBJ databases">
        <title>Genome sequence of strict halophilic Halobacillus trueperi SS1 isolated from Lunsu, a salty water body of North West Himalayas.</title>
        <authorList>
            <person name="Gupta S."/>
            <person name="Sharma P."/>
            <person name="Dev K."/>
            <person name="Baumler D."/>
            <person name="Sourirajan A."/>
        </authorList>
    </citation>
    <scope>NUCLEOTIDE SEQUENCE [LARGE SCALE GENOMIC DNA]</scope>
    <source>
        <strain evidence="2 3">SS1</strain>
    </source>
</reference>
<comment type="caution">
    <text evidence="2">The sequence shown here is derived from an EMBL/GenBank/DDBJ whole genome shotgun (WGS) entry which is preliminary data.</text>
</comment>
<feature type="compositionally biased region" description="Basic and acidic residues" evidence="1">
    <location>
        <begin position="124"/>
        <end position="137"/>
    </location>
</feature>
<evidence type="ECO:0000256" key="1">
    <source>
        <dbReference type="SAM" id="MobiDB-lite"/>
    </source>
</evidence>
<sequence length="137" mass="15680">MLDHQQKYSGKPIEEVEYFFADQALKQKTFAHEETQQKSNLSSDIEHIVKKAKKSLGAEQVEASKNSKVKGIRKNRLQEKEALRKEEAFYLGTEDQSTGVEKAEEEMETKSSSGPSKTQLLRQKQKEMMENAKGKRS</sequence>
<name>A0A3D8VTJ5_9BACI</name>
<proteinExistence type="predicted"/>
<evidence type="ECO:0000313" key="2">
    <source>
        <dbReference type="EMBL" id="RDY72591.1"/>
    </source>
</evidence>
<feature type="compositionally biased region" description="Polar residues" evidence="1">
    <location>
        <begin position="110"/>
        <end position="122"/>
    </location>
</feature>
<evidence type="ECO:0000313" key="3">
    <source>
        <dbReference type="Proteomes" id="UP000257032"/>
    </source>
</evidence>
<dbReference type="EMBL" id="QTLC01000007">
    <property type="protein sequence ID" value="RDY72591.1"/>
    <property type="molecule type" value="Genomic_DNA"/>
</dbReference>
<dbReference type="Proteomes" id="UP000257032">
    <property type="component" value="Unassembled WGS sequence"/>
</dbReference>
<organism evidence="2 3">
    <name type="scientific">Halobacillus trueperi</name>
    <dbReference type="NCBI Taxonomy" id="156205"/>
    <lineage>
        <taxon>Bacteria</taxon>
        <taxon>Bacillati</taxon>
        <taxon>Bacillota</taxon>
        <taxon>Bacilli</taxon>
        <taxon>Bacillales</taxon>
        <taxon>Bacillaceae</taxon>
        <taxon>Halobacillus</taxon>
    </lineage>
</organism>
<gene>
    <name evidence="2" type="ORF">DXT76_01235</name>
</gene>
<feature type="region of interest" description="Disordered" evidence="1">
    <location>
        <begin position="94"/>
        <end position="137"/>
    </location>
</feature>
<dbReference type="AlphaFoldDB" id="A0A3D8VTJ5"/>
<protein>
    <submittedName>
        <fullName evidence="2">Uncharacterized protein</fullName>
    </submittedName>
</protein>